<evidence type="ECO:0000313" key="1">
    <source>
        <dbReference type="EMBL" id="KAI8439151.1"/>
    </source>
</evidence>
<accession>A0ACC0KRB7</accession>
<proteinExistence type="predicted"/>
<dbReference type="EMBL" id="CM046123">
    <property type="protein sequence ID" value="KAI8439151.1"/>
    <property type="molecule type" value="Genomic_DNA"/>
</dbReference>
<keyword evidence="2" id="KW-1185">Reference proteome</keyword>
<protein>
    <submittedName>
        <fullName evidence="1">Uncharacterized protein</fullName>
    </submittedName>
</protein>
<reference evidence="1 2" key="1">
    <citation type="journal article" date="2022" name="Genome Biol. Evol.">
        <title>The Spruce Budworm Genome: Reconstructing the Evolutionary History of Antifreeze Proteins.</title>
        <authorList>
            <person name="Beliveau C."/>
            <person name="Gagne P."/>
            <person name="Picq S."/>
            <person name="Vernygora O."/>
            <person name="Keeling C.I."/>
            <person name="Pinkney K."/>
            <person name="Doucet D."/>
            <person name="Wen F."/>
            <person name="Johnston J.S."/>
            <person name="Maaroufi H."/>
            <person name="Boyle B."/>
            <person name="Laroche J."/>
            <person name="Dewar K."/>
            <person name="Juretic N."/>
            <person name="Blackburn G."/>
            <person name="Nisole A."/>
            <person name="Brunet B."/>
            <person name="Brandao M."/>
            <person name="Lumley L."/>
            <person name="Duan J."/>
            <person name="Quan G."/>
            <person name="Lucarotti C.J."/>
            <person name="Roe A.D."/>
            <person name="Sperling F.A.H."/>
            <person name="Levesque R.C."/>
            <person name="Cusson M."/>
        </authorList>
    </citation>
    <scope>NUCLEOTIDE SEQUENCE [LARGE SCALE GENOMIC DNA]</scope>
    <source>
        <strain evidence="1">Glfc:IPQL:Cfum</strain>
    </source>
</reference>
<evidence type="ECO:0000313" key="2">
    <source>
        <dbReference type="Proteomes" id="UP001064048"/>
    </source>
</evidence>
<sequence>MIKSGADPKVKKTLVRNVNQKVRPTALKRVVHDVGNGSSTSVGDTARIQTENELSQPTLCSSELLANYLSGVKNSLPPPLSEKDLIASKTELCSKMTKKLNFHFNDKIYKNLIELNANFDDLKSRKDKRPSSASSSTKRDMEPNIEDFYKEEIDVDTPPTIPVLKPKFKPIWRVGDGELHRLIATFDDL</sequence>
<name>A0ACC0KRB7_CHOFU</name>
<gene>
    <name evidence="1" type="ORF">MSG28_013000</name>
</gene>
<dbReference type="Proteomes" id="UP001064048">
    <property type="component" value="Chromosome 23"/>
</dbReference>
<comment type="caution">
    <text evidence="1">The sequence shown here is derived from an EMBL/GenBank/DDBJ whole genome shotgun (WGS) entry which is preliminary data.</text>
</comment>
<organism evidence="1 2">
    <name type="scientific">Choristoneura fumiferana</name>
    <name type="common">Spruce budworm moth</name>
    <name type="synonym">Archips fumiferana</name>
    <dbReference type="NCBI Taxonomy" id="7141"/>
    <lineage>
        <taxon>Eukaryota</taxon>
        <taxon>Metazoa</taxon>
        <taxon>Ecdysozoa</taxon>
        <taxon>Arthropoda</taxon>
        <taxon>Hexapoda</taxon>
        <taxon>Insecta</taxon>
        <taxon>Pterygota</taxon>
        <taxon>Neoptera</taxon>
        <taxon>Endopterygota</taxon>
        <taxon>Lepidoptera</taxon>
        <taxon>Glossata</taxon>
        <taxon>Ditrysia</taxon>
        <taxon>Tortricoidea</taxon>
        <taxon>Tortricidae</taxon>
        <taxon>Tortricinae</taxon>
        <taxon>Choristoneura</taxon>
    </lineage>
</organism>